<keyword evidence="2" id="KW-0812">Transmembrane</keyword>
<feature type="region of interest" description="Disordered" evidence="1">
    <location>
        <begin position="1"/>
        <end position="27"/>
    </location>
</feature>
<proteinExistence type="predicted"/>
<feature type="transmembrane region" description="Helical" evidence="2">
    <location>
        <begin position="93"/>
        <end position="114"/>
    </location>
</feature>
<reference evidence="3" key="1">
    <citation type="journal article" date="2021" name="Mol. Plant Microbe Interact.">
        <title>Complete Genome Sequence of the Plant-Pathogenic Fungus Colletotrichum lupini.</title>
        <authorList>
            <person name="Baroncelli R."/>
            <person name="Pensec F."/>
            <person name="Da Lio D."/>
            <person name="Boufleur T."/>
            <person name="Vicente I."/>
            <person name="Sarrocco S."/>
            <person name="Picot A."/>
            <person name="Baraldi E."/>
            <person name="Sukno S."/>
            <person name="Thon M."/>
            <person name="Le Floch G."/>
        </authorList>
    </citation>
    <scope>NUCLEOTIDE SEQUENCE</scope>
    <source>
        <strain evidence="3">IMI 504893</strain>
    </source>
</reference>
<dbReference type="AlphaFoldDB" id="A0A9Q8SM40"/>
<evidence type="ECO:0000313" key="4">
    <source>
        <dbReference type="Proteomes" id="UP000830671"/>
    </source>
</evidence>
<organism evidence="3 4">
    <name type="scientific">Colletotrichum lupini</name>
    <dbReference type="NCBI Taxonomy" id="145971"/>
    <lineage>
        <taxon>Eukaryota</taxon>
        <taxon>Fungi</taxon>
        <taxon>Dikarya</taxon>
        <taxon>Ascomycota</taxon>
        <taxon>Pezizomycotina</taxon>
        <taxon>Sordariomycetes</taxon>
        <taxon>Hypocreomycetidae</taxon>
        <taxon>Glomerellales</taxon>
        <taxon>Glomerellaceae</taxon>
        <taxon>Colletotrichum</taxon>
        <taxon>Colletotrichum acutatum species complex</taxon>
    </lineage>
</organism>
<gene>
    <name evidence="3" type="ORF">CLUP02_05368</name>
</gene>
<evidence type="ECO:0000256" key="1">
    <source>
        <dbReference type="SAM" id="MobiDB-lite"/>
    </source>
</evidence>
<keyword evidence="2" id="KW-1133">Transmembrane helix</keyword>
<dbReference type="EMBL" id="CP019475">
    <property type="protein sequence ID" value="UQC79887.1"/>
    <property type="molecule type" value="Genomic_DNA"/>
</dbReference>
<accession>A0A9Q8SM40</accession>
<dbReference type="KEGG" id="clup:CLUP02_05368"/>
<keyword evidence="2" id="KW-0472">Membrane</keyword>
<sequence>MAATDSASYTSENASLRSQPSGHTTSPVCGIEYHTETPFPLLPHLQAASAASHIEEGGSFCGIGMTVLFAEKFWASLQHNHVGRIRQENLARFCVELIAFLLTFFPLTAPPFFVGTIHHSIYRMALDDRYKVSKPMDHKIAPNAERLTTTSSDKGIKVTSISISERNPNVHRFSPKTPCTDYTPRAQ</sequence>
<dbReference type="Proteomes" id="UP000830671">
    <property type="component" value="Chromosome 3"/>
</dbReference>
<feature type="region of interest" description="Disordered" evidence="1">
    <location>
        <begin position="168"/>
        <end position="187"/>
    </location>
</feature>
<dbReference type="RefSeq" id="XP_049141518.1">
    <property type="nucleotide sequence ID" value="XM_049284375.1"/>
</dbReference>
<name>A0A9Q8SM40_9PEZI</name>
<dbReference type="GeneID" id="73339385"/>
<evidence type="ECO:0000256" key="2">
    <source>
        <dbReference type="SAM" id="Phobius"/>
    </source>
</evidence>
<keyword evidence="4" id="KW-1185">Reference proteome</keyword>
<protein>
    <submittedName>
        <fullName evidence="3">Uncharacterized protein</fullName>
    </submittedName>
</protein>
<evidence type="ECO:0000313" key="3">
    <source>
        <dbReference type="EMBL" id="UQC79887.1"/>
    </source>
</evidence>